<evidence type="ECO:0000313" key="3">
    <source>
        <dbReference type="Proteomes" id="UP000018144"/>
    </source>
</evidence>
<dbReference type="eggNOG" id="ENOG502S3TP">
    <property type="taxonomic scope" value="Eukaryota"/>
</dbReference>
<dbReference type="OrthoDB" id="5584028at2759"/>
<protein>
    <submittedName>
        <fullName evidence="2">Uncharacterized protein</fullName>
    </submittedName>
</protein>
<gene>
    <name evidence="2" type="ORF">PCON_08396</name>
</gene>
<feature type="transmembrane region" description="Helical" evidence="1">
    <location>
        <begin position="28"/>
        <end position="50"/>
    </location>
</feature>
<dbReference type="STRING" id="1076935.U4L1Z3"/>
<dbReference type="Proteomes" id="UP000018144">
    <property type="component" value="Unassembled WGS sequence"/>
</dbReference>
<keyword evidence="3" id="KW-1185">Reference proteome</keyword>
<accession>U4L1Z3</accession>
<keyword evidence="1" id="KW-0812">Transmembrane</keyword>
<organism evidence="2 3">
    <name type="scientific">Pyronema omphalodes (strain CBS 100304)</name>
    <name type="common">Pyronema confluens</name>
    <dbReference type="NCBI Taxonomy" id="1076935"/>
    <lineage>
        <taxon>Eukaryota</taxon>
        <taxon>Fungi</taxon>
        <taxon>Dikarya</taxon>
        <taxon>Ascomycota</taxon>
        <taxon>Pezizomycotina</taxon>
        <taxon>Pezizomycetes</taxon>
        <taxon>Pezizales</taxon>
        <taxon>Pyronemataceae</taxon>
        <taxon>Pyronema</taxon>
    </lineage>
</organism>
<proteinExistence type="predicted"/>
<name>U4L1Z3_PYROM</name>
<dbReference type="AlphaFoldDB" id="U4L1Z3"/>
<sequence>MSPDSSSYLPTSPTAPPSAVYPRLGLPFALRLPSLSGVSFLVGLFLGGSLGGHKAALQFRAENTHRAPTTTKGWYFYHKTKNYRVMYGGILGGIKMGGNVAAWVAGFTIMEDAVDRLRGRVDAVNTTVAAMGLAGGFCFVA</sequence>
<evidence type="ECO:0000313" key="2">
    <source>
        <dbReference type="EMBL" id="CCX08803.1"/>
    </source>
</evidence>
<dbReference type="OMA" id="RAENTHR"/>
<dbReference type="PANTHER" id="PTHR37852">
    <property type="entry name" value="YALI0B21208P"/>
    <property type="match status" value="1"/>
</dbReference>
<keyword evidence="1" id="KW-0472">Membrane</keyword>
<dbReference type="EMBL" id="HF935432">
    <property type="protein sequence ID" value="CCX08803.1"/>
    <property type="molecule type" value="Genomic_DNA"/>
</dbReference>
<keyword evidence="1" id="KW-1133">Transmembrane helix</keyword>
<evidence type="ECO:0000256" key="1">
    <source>
        <dbReference type="SAM" id="Phobius"/>
    </source>
</evidence>
<dbReference type="PANTHER" id="PTHR37852:SF1">
    <property type="entry name" value="HIG1 DOMAIN-CONTAINING PROTEIN"/>
    <property type="match status" value="1"/>
</dbReference>
<reference evidence="2 3" key="1">
    <citation type="journal article" date="2013" name="PLoS Genet.">
        <title>The genome and development-dependent transcriptomes of Pyronema confluens: a window into fungal evolution.</title>
        <authorList>
            <person name="Traeger S."/>
            <person name="Altegoer F."/>
            <person name="Freitag M."/>
            <person name="Gabaldon T."/>
            <person name="Kempken F."/>
            <person name="Kumar A."/>
            <person name="Marcet-Houben M."/>
            <person name="Poggeler S."/>
            <person name="Stajich J.E."/>
            <person name="Nowrousian M."/>
        </authorList>
    </citation>
    <scope>NUCLEOTIDE SEQUENCE [LARGE SCALE GENOMIC DNA]</scope>
    <source>
        <strain evidence="3">CBS 100304</strain>
        <tissue evidence="2">Vegetative mycelium</tissue>
    </source>
</reference>